<dbReference type="PROSITE" id="PS51779">
    <property type="entry name" value="POTRA"/>
    <property type="match status" value="1"/>
</dbReference>
<name>A0ABY9XAD7_9BACT</name>
<evidence type="ECO:0000313" key="6">
    <source>
        <dbReference type="EMBL" id="WNG52321.1"/>
    </source>
</evidence>
<dbReference type="Gene3D" id="2.40.160.50">
    <property type="entry name" value="membrane protein fhac: a member of the omp85/tpsb transporter family"/>
    <property type="match status" value="1"/>
</dbReference>
<keyword evidence="4" id="KW-0732">Signal</keyword>
<dbReference type="InterPro" id="IPR034746">
    <property type="entry name" value="POTRA"/>
</dbReference>
<proteinExistence type="predicted"/>
<feature type="chain" id="PRO_5045387815" description="POTRA domain-containing protein" evidence="4">
    <location>
        <begin position="18"/>
        <end position="786"/>
    </location>
</feature>
<evidence type="ECO:0000259" key="5">
    <source>
        <dbReference type="PROSITE" id="PS51779"/>
    </source>
</evidence>
<feature type="compositionally biased region" description="Low complexity" evidence="3">
    <location>
        <begin position="24"/>
        <end position="34"/>
    </location>
</feature>
<feature type="domain" description="POTRA" evidence="5">
    <location>
        <begin position="87"/>
        <end position="159"/>
    </location>
</feature>
<accession>A0ABY9XAD7</accession>
<evidence type="ECO:0000313" key="7">
    <source>
        <dbReference type="Proteomes" id="UP001611383"/>
    </source>
</evidence>
<evidence type="ECO:0000256" key="2">
    <source>
        <dbReference type="ARBA" id="ARBA00023136"/>
    </source>
</evidence>
<comment type="subcellular location">
    <subcellularLocation>
        <location evidence="1">Membrane</location>
    </subcellularLocation>
</comment>
<reference evidence="6 7" key="1">
    <citation type="submission" date="2019-08" db="EMBL/GenBank/DDBJ databases">
        <title>Archangium and Cystobacter genomes.</title>
        <authorList>
            <person name="Chen I.-C.K."/>
            <person name="Wielgoss S."/>
        </authorList>
    </citation>
    <scope>NUCLEOTIDE SEQUENCE [LARGE SCALE GENOMIC DNA]</scope>
    <source>
        <strain evidence="6 7">Cbm 6</strain>
    </source>
</reference>
<feature type="signal peptide" evidence="4">
    <location>
        <begin position="1"/>
        <end position="17"/>
    </location>
</feature>
<evidence type="ECO:0000256" key="1">
    <source>
        <dbReference type="ARBA" id="ARBA00004370"/>
    </source>
</evidence>
<evidence type="ECO:0000256" key="4">
    <source>
        <dbReference type="SAM" id="SignalP"/>
    </source>
</evidence>
<keyword evidence="2" id="KW-0472">Membrane</keyword>
<protein>
    <recommendedName>
        <fullName evidence="5">POTRA domain-containing protein</fullName>
    </recommendedName>
</protein>
<sequence length="786" mass="87696">MNRTALLLCFLSLGANAQDTAGSNTPAVDTNTPATPTPAPVDTAPPPTGATEAPPSREEDPCLAEEEDEADAEVLGALRLIINGENRALANVKLEGLERIPEPVVRELARVPAQGPISAEQAALILQRLARTGLFAKVTPAVRLSEGSTPVLVVTLEEQPYVASVDIEGLRSDELRDVQDELFRLPPYSFDEGEDKDDDTTVRVRIETREARVHIATTRECPSPYPPRQLLASYKQGQFHPGFVWRGLPGALERALDEIRDEGYQLANLEATLTTDGRLVVRVDEGTVEAVEVQGVEEDVAARVREVLGIKPGDVLLRSDLRRAEERLETELPFLALRDVETSAEPATRFVEERGEDGVRRYRPEEEKERSRQRKPRNEEVELSWEGLSGRWKHGTEDAITTQGRRVVVHVSPRDPSFDVDLIPMHTQVTGFAPGLSGSMKLWDVRNRVHLGLDAALTIPLRWGGQRIPGDPERTSFQRRLNWLAGAKLQVPVLRLAEAGVQIYDFTDTFDRWRMGAIDSYIYSALLNRPDSEYFRRRGYTGFATWRFGPKWLLGAEYRRDTYDSLVSFSPPFSLFRRDSAPFPNSPVDEGRMASVVGRLEYASDAGRAENVGSLFRNPELSLLRNDWEWPERTAVRSLLTVEVGSPELGGDEEFRFWKVVSDSALYVNTSRHGGLRLRLRVAGGEDLPLQKQEALGGWSALRGYAFKEFRGDASLLASAEYRWGFLGAFADVGSVHQGEAGWMDPRLGVGAQLYFGDSVHLSVAWRTDERASLSPEARLFFVRPF</sequence>
<feature type="region of interest" description="Disordered" evidence="3">
    <location>
        <begin position="361"/>
        <end position="380"/>
    </location>
</feature>
<dbReference type="Proteomes" id="UP001611383">
    <property type="component" value="Chromosome"/>
</dbReference>
<dbReference type="EMBL" id="CP043494">
    <property type="protein sequence ID" value="WNG52321.1"/>
    <property type="molecule type" value="Genomic_DNA"/>
</dbReference>
<organism evidence="6 7">
    <name type="scientific">Archangium minus</name>
    <dbReference type="NCBI Taxonomy" id="83450"/>
    <lineage>
        <taxon>Bacteria</taxon>
        <taxon>Pseudomonadati</taxon>
        <taxon>Myxococcota</taxon>
        <taxon>Myxococcia</taxon>
        <taxon>Myxococcales</taxon>
        <taxon>Cystobacterineae</taxon>
        <taxon>Archangiaceae</taxon>
        <taxon>Archangium</taxon>
    </lineage>
</organism>
<feature type="compositionally biased region" description="Pro residues" evidence="3">
    <location>
        <begin position="35"/>
        <end position="48"/>
    </location>
</feature>
<gene>
    <name evidence="6" type="ORF">F0U60_10640</name>
</gene>
<evidence type="ECO:0000256" key="3">
    <source>
        <dbReference type="SAM" id="MobiDB-lite"/>
    </source>
</evidence>
<keyword evidence="7" id="KW-1185">Reference proteome</keyword>
<feature type="region of interest" description="Disordered" evidence="3">
    <location>
        <begin position="21"/>
        <end position="61"/>
    </location>
</feature>